<gene>
    <name evidence="1" type="ORF">GCM10010911_68660</name>
</gene>
<dbReference type="EMBL" id="BMHP01000013">
    <property type="protein sequence ID" value="GGD99967.1"/>
    <property type="molecule type" value="Genomic_DNA"/>
</dbReference>
<dbReference type="InterPro" id="IPR019292">
    <property type="entry name" value="McrC"/>
</dbReference>
<dbReference type="AlphaFoldDB" id="A0A916ZIK4"/>
<keyword evidence="2" id="KW-1185">Reference proteome</keyword>
<comment type="caution">
    <text evidence="1">The sequence shown here is derived from an EMBL/GenBank/DDBJ whole genome shotgun (WGS) entry which is preliminary data.</text>
</comment>
<dbReference type="Proteomes" id="UP000612456">
    <property type="component" value="Unassembled WGS sequence"/>
</dbReference>
<organism evidence="1 2">
    <name type="scientific">Paenibacillus nasutitermitis</name>
    <dbReference type="NCBI Taxonomy" id="1652958"/>
    <lineage>
        <taxon>Bacteria</taxon>
        <taxon>Bacillati</taxon>
        <taxon>Bacillota</taxon>
        <taxon>Bacilli</taxon>
        <taxon>Bacillales</taxon>
        <taxon>Paenibacillaceae</taxon>
        <taxon>Paenibacillus</taxon>
    </lineage>
</organism>
<sequence>MNKKILTVFEDRYSQQQLTDVQKKELLSLEPLWGKQNLILRADDRLLLRKYVGFIATPSLQIQILPKLFEDAVSVEDVEEEKFLSGSMLFRLLASSGFLSVKDIPNPQQIAAMNGDLLEIFINLFVSKFLDLFNKQIYRQYKEQEENMVTVKGRILFQQQLLRNGVFKHKHYVGYQEFTENNVLNQIFKMTMLSLRTLTKSEENKKNLNIAVLMLEDISVVRLSETLFRQVRFNRLNASYRPVFELARMFYHNRQPGVHAGDERTFTFLVPLNQLFEYSLYQWLQEDLSSEGMEVNYQKPQRYLDAQNNVFLLKPDITIQSGSNIQIIVDAKYKNPVSDSKVDLSESDVYQMLAYAVRYQCNRLYLVYPMFRSNKELKNPLATYVIQNGAENIYISAFHIDISQEDLTSAKRDIVQAVINAIY</sequence>
<evidence type="ECO:0000313" key="2">
    <source>
        <dbReference type="Proteomes" id="UP000612456"/>
    </source>
</evidence>
<dbReference type="PANTHER" id="PTHR38733">
    <property type="entry name" value="PROTEIN MCRC"/>
    <property type="match status" value="1"/>
</dbReference>
<reference evidence="1" key="2">
    <citation type="submission" date="2020-09" db="EMBL/GenBank/DDBJ databases">
        <authorList>
            <person name="Sun Q."/>
            <person name="Zhou Y."/>
        </authorList>
    </citation>
    <scope>NUCLEOTIDE SEQUENCE</scope>
    <source>
        <strain evidence="1">CGMCC 1.15178</strain>
    </source>
</reference>
<dbReference type="Pfam" id="PF10117">
    <property type="entry name" value="McrBC"/>
    <property type="match status" value="1"/>
</dbReference>
<reference evidence="1" key="1">
    <citation type="journal article" date="2014" name="Int. J. Syst. Evol. Microbiol.">
        <title>Complete genome sequence of Corynebacterium casei LMG S-19264T (=DSM 44701T), isolated from a smear-ripened cheese.</title>
        <authorList>
            <consortium name="US DOE Joint Genome Institute (JGI-PGF)"/>
            <person name="Walter F."/>
            <person name="Albersmeier A."/>
            <person name="Kalinowski J."/>
            <person name="Ruckert C."/>
        </authorList>
    </citation>
    <scope>NUCLEOTIDE SEQUENCE</scope>
    <source>
        <strain evidence="1">CGMCC 1.15178</strain>
    </source>
</reference>
<accession>A0A916ZIK4</accession>
<proteinExistence type="predicted"/>
<dbReference type="PANTHER" id="PTHR38733:SF1">
    <property type="entry name" value="TYPE IV METHYL-DIRECTED RESTRICTION ENZYME ECOKMCRBC"/>
    <property type="match status" value="1"/>
</dbReference>
<evidence type="ECO:0000313" key="1">
    <source>
        <dbReference type="EMBL" id="GGD99967.1"/>
    </source>
</evidence>
<dbReference type="RefSeq" id="WP_189000187.1">
    <property type="nucleotide sequence ID" value="NZ_BMHP01000013.1"/>
</dbReference>
<protein>
    <submittedName>
        <fullName evidence="1">IQ calmodulin-binding- domain protein</fullName>
    </submittedName>
</protein>
<name>A0A916ZIK4_9BACL</name>